<evidence type="ECO:0000313" key="1">
    <source>
        <dbReference type="EMBL" id="KOB86272.1"/>
    </source>
</evidence>
<protein>
    <submittedName>
        <fullName evidence="1">Uncharacterized protein</fullName>
    </submittedName>
</protein>
<dbReference type="EMBL" id="DS016265">
    <property type="protein sequence ID" value="KOB86272.1"/>
    <property type="molecule type" value="Genomic_DNA"/>
</dbReference>
<sequence length="21" mass="2414">MSSKMKKINHLMCPILGKLIQ</sequence>
<reference evidence="2" key="2">
    <citation type="submission" date="2006-09" db="EMBL/GenBank/DDBJ databases">
        <title>The genome sequence of Plasmodium falciparum Dd2.</title>
        <authorList>
            <consortium name="The Broad Institute Genome Sequencing Platform"/>
            <person name="Birren B."/>
            <person name="Lander E."/>
            <person name="Galagan J."/>
            <person name="Nusbaum C."/>
            <person name="Devon K."/>
            <person name="Henn M."/>
            <person name="Jaffe D."/>
            <person name="Butler J."/>
            <person name="Alvarez P."/>
            <person name="Gnerre S."/>
            <person name="Grabherr M."/>
            <person name="Kleber M."/>
            <person name="Mauceli E."/>
            <person name="Brockman W."/>
            <person name="MacCallum I.A."/>
            <person name="Rounsley S."/>
            <person name="Young S."/>
            <person name="LaButti K."/>
            <person name="Pushparaj V."/>
            <person name="DeCaprio D."/>
            <person name="Crawford M."/>
            <person name="Koehrsen M."/>
            <person name="Engels R."/>
            <person name="Montgomery P."/>
            <person name="Pearson M."/>
            <person name="Howarth C."/>
            <person name="Larson L."/>
            <person name="Luoma S."/>
            <person name="White J."/>
            <person name="Kodira C."/>
            <person name="Zeng Q."/>
            <person name="O'Leary S."/>
            <person name="Yandava C."/>
            <person name="Alvarado L."/>
            <person name="Wirth D."/>
            <person name="Volkman S."/>
            <person name="Hartl D."/>
        </authorList>
    </citation>
    <scope>NUCLEOTIDE SEQUENCE [LARGE SCALE GENOMIC DNA]</scope>
</reference>
<accession>A0A0L7M087</accession>
<organism evidence="1 2">
    <name type="scientific">Plasmodium falciparum (isolate Dd2)</name>
    <dbReference type="NCBI Taxonomy" id="57267"/>
    <lineage>
        <taxon>Eukaryota</taxon>
        <taxon>Sar</taxon>
        <taxon>Alveolata</taxon>
        <taxon>Apicomplexa</taxon>
        <taxon>Aconoidasida</taxon>
        <taxon>Haemosporida</taxon>
        <taxon>Plasmodiidae</taxon>
        <taxon>Plasmodium</taxon>
        <taxon>Plasmodium (Laverania)</taxon>
    </lineage>
</organism>
<evidence type="ECO:0000313" key="2">
    <source>
        <dbReference type="Proteomes" id="UP000054282"/>
    </source>
</evidence>
<proteinExistence type="predicted"/>
<reference evidence="2" key="1">
    <citation type="submission" date="2006-09" db="EMBL/GenBank/DDBJ databases">
        <title>Annotation of Plasmodium falciparum Dd2.</title>
        <authorList>
            <consortium name="The Broad Institute Genome Sequencing Platform"/>
            <person name="Volkman S.K."/>
            <person name="Neafsey D.E."/>
            <person name="Dash A.P."/>
            <person name="Chitnis C.E."/>
            <person name="Hartl D.L."/>
            <person name="Young S.K."/>
            <person name="Zeng Q."/>
            <person name="Koehrsen M."/>
            <person name="Alvarado L."/>
            <person name="Berlin A."/>
            <person name="Borenstein D."/>
            <person name="Chapman S.B."/>
            <person name="Chen Z."/>
            <person name="Engels R."/>
            <person name="Freedman E."/>
            <person name="Gellesch M."/>
            <person name="Goldberg J."/>
            <person name="Griggs A."/>
            <person name="Gujja S."/>
            <person name="Heilman E.R."/>
            <person name="Heiman D.I."/>
            <person name="Howarth C."/>
            <person name="Jen D."/>
            <person name="Larson L."/>
            <person name="Mehta T."/>
            <person name="Neiman D."/>
            <person name="Park D."/>
            <person name="Pearson M."/>
            <person name="Roberts A."/>
            <person name="Saif S."/>
            <person name="Shea T."/>
            <person name="Shenoy N."/>
            <person name="Sisk P."/>
            <person name="Stolte C."/>
            <person name="Sykes S."/>
            <person name="Walk T."/>
            <person name="White J."/>
            <person name="Yandava C."/>
            <person name="Haas B."/>
            <person name="Henn M.R."/>
            <person name="Nusbaum C."/>
            <person name="Birren B."/>
        </authorList>
    </citation>
    <scope>NUCLEOTIDE SEQUENCE [LARGE SCALE GENOMIC DNA]</scope>
</reference>
<name>A0A0L7M087_PLAF4</name>
<dbReference type="Proteomes" id="UP000054282">
    <property type="component" value="Unassembled WGS sequence"/>
</dbReference>
<dbReference type="AlphaFoldDB" id="A0A0L7M087"/>
<gene>
    <name evidence="1" type="ORF">PFDG_05453</name>
</gene>
<dbReference type="KEGG" id="pfd:PFDG_05453"/>